<feature type="domain" description="RNA polymerase sigma-70 region 2" evidence="6">
    <location>
        <begin position="50"/>
        <end position="116"/>
    </location>
</feature>
<proteinExistence type="inferred from homology"/>
<dbReference type="InterPro" id="IPR007627">
    <property type="entry name" value="RNA_pol_sigma70_r2"/>
</dbReference>
<evidence type="ECO:0000313" key="8">
    <source>
        <dbReference type="EMBL" id="TDT15729.1"/>
    </source>
</evidence>
<dbReference type="InterPro" id="IPR036388">
    <property type="entry name" value="WH-like_DNA-bd_sf"/>
</dbReference>
<dbReference type="PANTHER" id="PTHR43133">
    <property type="entry name" value="RNA POLYMERASE ECF-TYPE SIGMA FACTO"/>
    <property type="match status" value="1"/>
</dbReference>
<dbReference type="NCBIfam" id="TIGR02937">
    <property type="entry name" value="sigma70-ECF"/>
    <property type="match status" value="1"/>
</dbReference>
<name>A0A4R7HYY3_9ACTN</name>
<gene>
    <name evidence="8" type="ORF">BDK89_1307</name>
</gene>
<keyword evidence="4" id="KW-0238">DNA-binding</keyword>
<dbReference type="CDD" id="cd06171">
    <property type="entry name" value="Sigma70_r4"/>
    <property type="match status" value="1"/>
</dbReference>
<protein>
    <submittedName>
        <fullName evidence="8">RNA polymerase sigma-70 factor (ECF subfamily)</fullName>
    </submittedName>
</protein>
<evidence type="ECO:0000256" key="2">
    <source>
        <dbReference type="ARBA" id="ARBA00023015"/>
    </source>
</evidence>
<dbReference type="EMBL" id="SOAU01000001">
    <property type="protein sequence ID" value="TDT15729.1"/>
    <property type="molecule type" value="Genomic_DNA"/>
</dbReference>
<dbReference type="InterPro" id="IPR007630">
    <property type="entry name" value="RNA_pol_sigma70_r4"/>
</dbReference>
<dbReference type="Pfam" id="PF04545">
    <property type="entry name" value="Sigma70_r4"/>
    <property type="match status" value="1"/>
</dbReference>
<dbReference type="Gene3D" id="1.10.1740.10">
    <property type="match status" value="1"/>
</dbReference>
<dbReference type="GO" id="GO:0006352">
    <property type="term" value="P:DNA-templated transcription initiation"/>
    <property type="evidence" value="ECO:0007669"/>
    <property type="project" value="InterPro"/>
</dbReference>
<evidence type="ECO:0000256" key="5">
    <source>
        <dbReference type="ARBA" id="ARBA00023163"/>
    </source>
</evidence>
<dbReference type="InterPro" id="IPR013324">
    <property type="entry name" value="RNA_pol_sigma_r3/r4-like"/>
</dbReference>
<dbReference type="GO" id="GO:0016987">
    <property type="term" value="F:sigma factor activity"/>
    <property type="evidence" value="ECO:0007669"/>
    <property type="project" value="UniProtKB-KW"/>
</dbReference>
<dbReference type="InterPro" id="IPR039425">
    <property type="entry name" value="RNA_pol_sigma-70-like"/>
</dbReference>
<evidence type="ECO:0000259" key="7">
    <source>
        <dbReference type="Pfam" id="PF04545"/>
    </source>
</evidence>
<keyword evidence="3" id="KW-0731">Sigma factor</keyword>
<dbReference type="GO" id="GO:0003677">
    <property type="term" value="F:DNA binding"/>
    <property type="evidence" value="ECO:0007669"/>
    <property type="project" value="UniProtKB-KW"/>
</dbReference>
<sequence>MSLAAPTPAGTGWARAASGYHRSVPADPTTTSESLDAAFAAGHADLRAVYDAHGKLVYNLCRRALDADTANDVTQEVFVSAWKGREQFDPAKGNLGQWLVGITKRRIIDHLRSERRHADRRADEDTYIQADVHSEPTVDRLADKMLVANVLEQLPDRSRTVIHMAYVDDLTHQQIAEQTGLPLGTVKSDIRRGLQRLRQQLEVNHA</sequence>
<keyword evidence="5" id="KW-0804">Transcription</keyword>
<evidence type="ECO:0000313" key="9">
    <source>
        <dbReference type="Proteomes" id="UP000294558"/>
    </source>
</evidence>
<evidence type="ECO:0000259" key="6">
    <source>
        <dbReference type="Pfam" id="PF04542"/>
    </source>
</evidence>
<dbReference type="Proteomes" id="UP000294558">
    <property type="component" value="Unassembled WGS sequence"/>
</dbReference>
<dbReference type="Pfam" id="PF04542">
    <property type="entry name" value="Sigma70_r2"/>
    <property type="match status" value="1"/>
</dbReference>
<keyword evidence="9" id="KW-1185">Reference proteome</keyword>
<evidence type="ECO:0000256" key="1">
    <source>
        <dbReference type="ARBA" id="ARBA00010641"/>
    </source>
</evidence>
<dbReference type="SUPFAM" id="SSF88659">
    <property type="entry name" value="Sigma3 and sigma4 domains of RNA polymerase sigma factors"/>
    <property type="match status" value="1"/>
</dbReference>
<accession>A0A4R7HYY3</accession>
<comment type="similarity">
    <text evidence="1">Belongs to the sigma-70 factor family. ECF subfamily.</text>
</comment>
<evidence type="ECO:0000256" key="3">
    <source>
        <dbReference type="ARBA" id="ARBA00023082"/>
    </source>
</evidence>
<evidence type="ECO:0000256" key="4">
    <source>
        <dbReference type="ARBA" id="ARBA00023125"/>
    </source>
</evidence>
<dbReference type="AlphaFoldDB" id="A0A4R7HYY3"/>
<keyword evidence="2" id="KW-0805">Transcription regulation</keyword>
<dbReference type="PANTHER" id="PTHR43133:SF62">
    <property type="entry name" value="RNA POLYMERASE SIGMA FACTOR SIGZ"/>
    <property type="match status" value="1"/>
</dbReference>
<dbReference type="SUPFAM" id="SSF88946">
    <property type="entry name" value="Sigma2 domain of RNA polymerase sigma factors"/>
    <property type="match status" value="1"/>
</dbReference>
<feature type="domain" description="RNA polymerase sigma-70 region 4" evidence="7">
    <location>
        <begin position="150"/>
        <end position="199"/>
    </location>
</feature>
<dbReference type="InterPro" id="IPR014284">
    <property type="entry name" value="RNA_pol_sigma-70_dom"/>
</dbReference>
<reference evidence="8 9" key="1">
    <citation type="submission" date="2019-03" db="EMBL/GenBank/DDBJ databases">
        <title>Sequencing the genomes of 1000 actinobacteria strains.</title>
        <authorList>
            <person name="Klenk H.-P."/>
        </authorList>
    </citation>
    <scope>NUCLEOTIDE SEQUENCE [LARGE SCALE GENOMIC DNA]</scope>
    <source>
        <strain evidence="8 9">DSM 18936</strain>
    </source>
</reference>
<comment type="caution">
    <text evidence="8">The sequence shown here is derived from an EMBL/GenBank/DDBJ whole genome shotgun (WGS) entry which is preliminary data.</text>
</comment>
<organism evidence="8 9">
    <name type="scientific">Ilumatobacter fluminis</name>
    <dbReference type="NCBI Taxonomy" id="467091"/>
    <lineage>
        <taxon>Bacteria</taxon>
        <taxon>Bacillati</taxon>
        <taxon>Actinomycetota</taxon>
        <taxon>Acidimicrobiia</taxon>
        <taxon>Acidimicrobiales</taxon>
        <taxon>Ilumatobacteraceae</taxon>
        <taxon>Ilumatobacter</taxon>
    </lineage>
</organism>
<dbReference type="Gene3D" id="1.10.10.10">
    <property type="entry name" value="Winged helix-like DNA-binding domain superfamily/Winged helix DNA-binding domain"/>
    <property type="match status" value="1"/>
</dbReference>
<dbReference type="InterPro" id="IPR013325">
    <property type="entry name" value="RNA_pol_sigma_r2"/>
</dbReference>